<dbReference type="Gene3D" id="3.40.50.300">
    <property type="entry name" value="P-loop containing nucleotide triphosphate hydrolases"/>
    <property type="match status" value="1"/>
</dbReference>
<keyword evidence="2" id="KW-1185">Reference proteome</keyword>
<dbReference type="KEGG" id="ovi:T265_00147"/>
<sequence>MPRPGFSVVEMCLPFHCDCSHYLFGLLLCCMHSKHHTSHSLLIDCGGSFLVSKFVAYIENRIPNPTTSSGLGSKGLLEELLSRLHVIRVFTHRELTLALYASRDVLSRRPISFIFFNNINAFGDLENLTAHPKKKATAEQILWCGMLQRLLRDFNLLCISIRRCVPRLNCRQQSKGCDSVQSNFPVSASFPFYQESMSSNWVNCLTHRIEIISCQSQYVSYVKRDSTFQVAIDKR</sequence>
<evidence type="ECO:0000313" key="1">
    <source>
        <dbReference type="EMBL" id="KER34303.1"/>
    </source>
</evidence>
<evidence type="ECO:0000313" key="2">
    <source>
        <dbReference type="Proteomes" id="UP000054324"/>
    </source>
</evidence>
<protein>
    <submittedName>
        <fullName evidence="1">Uncharacterized protein</fullName>
    </submittedName>
</protein>
<dbReference type="AlphaFoldDB" id="A0A075A3Q3"/>
<dbReference type="OrthoDB" id="420422at2759"/>
<accession>A0A075A3Q3</accession>
<organism evidence="1 2">
    <name type="scientific">Opisthorchis viverrini</name>
    <name type="common">Southeast Asian liver fluke</name>
    <dbReference type="NCBI Taxonomy" id="6198"/>
    <lineage>
        <taxon>Eukaryota</taxon>
        <taxon>Metazoa</taxon>
        <taxon>Spiralia</taxon>
        <taxon>Lophotrochozoa</taxon>
        <taxon>Platyhelminthes</taxon>
        <taxon>Trematoda</taxon>
        <taxon>Digenea</taxon>
        <taxon>Opisthorchiida</taxon>
        <taxon>Opisthorchiata</taxon>
        <taxon>Opisthorchiidae</taxon>
        <taxon>Opisthorchis</taxon>
    </lineage>
</organism>
<dbReference type="EMBL" id="KL596619">
    <property type="protein sequence ID" value="KER34303.1"/>
    <property type="molecule type" value="Genomic_DNA"/>
</dbReference>
<dbReference type="GeneID" id="20314335"/>
<reference evidence="1 2" key="1">
    <citation type="submission" date="2013-11" db="EMBL/GenBank/DDBJ databases">
        <title>Opisthorchis viverrini - life in the bile duct.</title>
        <authorList>
            <person name="Young N.D."/>
            <person name="Nagarajan N."/>
            <person name="Lin S.J."/>
            <person name="Korhonen P.K."/>
            <person name="Jex A.R."/>
            <person name="Hall R.S."/>
            <person name="Safavi-Hemami H."/>
            <person name="Kaewkong W."/>
            <person name="Bertrand D."/>
            <person name="Gao S."/>
            <person name="Seet Q."/>
            <person name="Wongkham S."/>
            <person name="Teh B.T."/>
            <person name="Wongkham C."/>
            <person name="Intapan P.M."/>
            <person name="Maleewong W."/>
            <person name="Yang X."/>
            <person name="Hu M."/>
            <person name="Wang Z."/>
            <person name="Hofmann A."/>
            <person name="Sternberg P.W."/>
            <person name="Tan P."/>
            <person name="Wang J."/>
            <person name="Gasser R.B."/>
        </authorList>
    </citation>
    <scope>NUCLEOTIDE SEQUENCE [LARGE SCALE GENOMIC DNA]</scope>
</reference>
<proteinExistence type="predicted"/>
<dbReference type="STRING" id="6198.A0A075A3Q3"/>
<dbReference type="Proteomes" id="UP000054324">
    <property type="component" value="Unassembled WGS sequence"/>
</dbReference>
<dbReference type="CTD" id="20314335"/>
<dbReference type="InterPro" id="IPR027417">
    <property type="entry name" value="P-loop_NTPase"/>
</dbReference>
<gene>
    <name evidence="1" type="ORF">T265_00147</name>
</gene>
<dbReference type="RefSeq" id="XP_009162068.1">
    <property type="nucleotide sequence ID" value="XM_009163804.1"/>
</dbReference>
<name>A0A075A3Q3_OPIVI</name>